<sequence>MRTIATLAAFAATGAAQLLTLSELASIPAPALESVPIGVGNQTVAASKRDLGKKLIARDCGALPAGSGPVPSPDTDQAFLADTDFSNAANSAITPSGWYRTFQNLQSATSASAYQGYSTYATYDPSLCAADCAKIDGCAAFNIFFERDPTVDPAASCPNPNSTTVIKCSFWGVGIGPSTATNSGGWRNDFHIVVAGSNGYQLTAPDYPVSGYNATFTDKATINAPSDCNSYITFKAHTNNAYDPSLCATDCAAQAQETNPFNGLRCHFFTSYLLVKNGVTQAQICALYSRTWDKGYAVNTGYTSGSDVYTIQYAYSYSLTTDPGTFVCPQGNSGPLTSVAGLTSSLTTLAAITSSTSIPVIALTTSTTSEPSTLSTSVKPTTSAVTGGSSSTGPISSCPNPSSYVVGNNGGLYAICPDTDFMIPSPQIYYGYTSNKDCATQCEKTSGCTKAVYRPSTQICYLKGSPSVAASNWNVNSGFQTLVKVADNTPLTQCLAPTYTVTVLRTVYTVCPSSDFTNNPATDIWYGVVSDTACILLCKLKSGCNKIVYNPSTWTCYNKGNPSLSSAGWHVDSKFRTIYTSRAQLSSCPSAEENIVAADGSSTWAVCHQTDYQGTTTKFVDTVATLFDCAQACSQDPQCDKAVYDKANFGCHLKAKDGLTWATDARFTTIRLVSKLSNGAPIQSCPTGATNVTSSGSILAACPNTDYQGTTVRDVDGVTSIEACAIECGNDSSCLRAVFQKSSSKCYIKAEPKELQWTYQPGFDSISKVSVLADGDGITSCSGGYSNVTTQNGASFATCKNADFTVPSVNIIDGCASVQACAESCTTNQDCVYAVYDMQNSVCHIKGTVAAASDWKFNRQFTSLQMIKASTSKATSKVGRWSDVIQFPIIPVAAYVVPAQPSSSRLLVFSSWGDRAFSGPTGITQFADYNFLTGAVSQRTITNTKHDMFCPGISSLASGKIVISGGENAEAVSVYDPATNQFTRAADMVIARGYQTSATLSDGRIFTIGGSFTGPIGGKTGEAYDPVQNKWTLLQGTDPTPLLTTDREGPWREDNHAWLYGWRNGSVFQAGPSKAMNWYSTNNGGSVSPGGVRTNVMDQMCGVNVMFDIGKILATGGSQDYTDSDGTKAAHLITITEPGAPATVETLPDMNFPRGFANAVVLPDGKVIVTGGQRRSLVFTDTDSVLIPEIWDPKTRAWTQMAPATVPRNYHAVGILLPDATVFVGGGGMCPAAQGSDLFWCDRAKDHFDGEIFSPPYLFTTAGELAKRPVISSISATSAKVGSSITITLEGGLDGASFAMVRMGSATHSINSDQRRVPLTDVKKNGAGKYTVRLPNDSGVLIPGPWYMFAISKEGVPCVARTVFVPA</sequence>
<evidence type="ECO:0000256" key="2">
    <source>
        <dbReference type="SAM" id="SignalP"/>
    </source>
</evidence>
<dbReference type="SUPFAM" id="SSF50965">
    <property type="entry name" value="Galactose oxidase, central domain"/>
    <property type="match status" value="1"/>
</dbReference>
<dbReference type="Proteomes" id="UP000613401">
    <property type="component" value="Unassembled WGS sequence"/>
</dbReference>
<dbReference type="InterPro" id="IPR037293">
    <property type="entry name" value="Gal_Oxidase_central_sf"/>
</dbReference>
<accession>A0A8H4CNZ8</accession>
<feature type="compositionally biased region" description="Low complexity" evidence="1">
    <location>
        <begin position="372"/>
        <end position="393"/>
    </location>
</feature>
<dbReference type="Gene3D" id="2.60.40.10">
    <property type="entry name" value="Immunoglobulins"/>
    <property type="match status" value="1"/>
</dbReference>
<dbReference type="Gene3D" id="3.50.4.10">
    <property type="entry name" value="Hepatocyte Growth Factor"/>
    <property type="match status" value="3"/>
</dbReference>
<reference evidence="4" key="1">
    <citation type="journal article" date="2020" name="Phytopathology">
        <title>Genome sequence and comparative analysis of Colletotrichum gloeosporioides isolated from Liriodendron leaves.</title>
        <authorList>
            <person name="Fu F.F."/>
            <person name="Hao Z."/>
            <person name="Wang P."/>
            <person name="Lu Y."/>
            <person name="Xue L.J."/>
            <person name="Wei G."/>
            <person name="Tian Y."/>
            <person name="Baishi H."/>
            <person name="Xu H."/>
            <person name="Shi J."/>
            <person name="Cheng T."/>
            <person name="Wang G."/>
            <person name="Yi Y."/>
            <person name="Chen J."/>
        </authorList>
    </citation>
    <scope>NUCLEOTIDE SEQUENCE</scope>
    <source>
        <strain evidence="4">Lc1</strain>
    </source>
</reference>
<dbReference type="SMART" id="SM00612">
    <property type="entry name" value="Kelch"/>
    <property type="match status" value="2"/>
</dbReference>
<dbReference type="SMART" id="SM00473">
    <property type="entry name" value="PAN_AP"/>
    <property type="match status" value="3"/>
</dbReference>
<dbReference type="Pfam" id="PF09118">
    <property type="entry name" value="GO-like_E_set"/>
    <property type="match status" value="1"/>
</dbReference>
<keyword evidence="5" id="KW-1185">Reference proteome</keyword>
<evidence type="ECO:0000313" key="5">
    <source>
        <dbReference type="Proteomes" id="UP000613401"/>
    </source>
</evidence>
<dbReference type="EMBL" id="WVTB01000030">
    <property type="protein sequence ID" value="KAF3807415.1"/>
    <property type="molecule type" value="Genomic_DNA"/>
</dbReference>
<reference evidence="4" key="2">
    <citation type="submission" date="2020-03" db="EMBL/GenBank/DDBJ databases">
        <authorList>
            <person name="Fu F.-F."/>
            <person name="Chen J."/>
        </authorList>
    </citation>
    <scope>NUCLEOTIDE SEQUENCE</scope>
    <source>
        <strain evidence="4">Lc1</strain>
    </source>
</reference>
<dbReference type="GeneID" id="69016013"/>
<dbReference type="Pfam" id="PF14295">
    <property type="entry name" value="PAN_4"/>
    <property type="match status" value="3"/>
</dbReference>
<keyword evidence="2" id="KW-0732">Signal</keyword>
<feature type="region of interest" description="Disordered" evidence="1">
    <location>
        <begin position="372"/>
        <end position="394"/>
    </location>
</feature>
<dbReference type="InterPro" id="IPR006652">
    <property type="entry name" value="Kelch_1"/>
</dbReference>
<dbReference type="PROSITE" id="PS50948">
    <property type="entry name" value="PAN"/>
    <property type="match status" value="2"/>
</dbReference>
<gene>
    <name evidence="4" type="ORF">GCG54_00008874</name>
</gene>
<dbReference type="InterPro" id="IPR003609">
    <property type="entry name" value="Pan_app"/>
</dbReference>
<feature type="signal peptide" evidence="2">
    <location>
        <begin position="1"/>
        <end position="16"/>
    </location>
</feature>
<dbReference type="PANTHER" id="PTHR36578">
    <property type="entry name" value="CHROMOSOME 15, WHOLE GENOME SHOTGUN SEQUENCE"/>
    <property type="match status" value="1"/>
</dbReference>
<protein>
    <submittedName>
        <fullName evidence="4">Galactose oxidase</fullName>
    </submittedName>
</protein>
<name>A0A8H4CNZ8_COLGL</name>
<evidence type="ECO:0000313" key="4">
    <source>
        <dbReference type="EMBL" id="KAF3807415.1"/>
    </source>
</evidence>
<dbReference type="Gene3D" id="2.130.10.80">
    <property type="entry name" value="Galactose oxidase/kelch, beta-propeller"/>
    <property type="match status" value="1"/>
</dbReference>
<dbReference type="InterPro" id="IPR015202">
    <property type="entry name" value="GO-like_E_set"/>
</dbReference>
<dbReference type="InterPro" id="IPR011043">
    <property type="entry name" value="Gal_Oxase/kelch_b-propeller"/>
</dbReference>
<organism evidence="4 5">
    <name type="scientific">Colletotrichum gloeosporioides</name>
    <name type="common">Anthracnose fungus</name>
    <name type="synonym">Glomerella cingulata</name>
    <dbReference type="NCBI Taxonomy" id="474922"/>
    <lineage>
        <taxon>Eukaryota</taxon>
        <taxon>Fungi</taxon>
        <taxon>Dikarya</taxon>
        <taxon>Ascomycota</taxon>
        <taxon>Pezizomycotina</taxon>
        <taxon>Sordariomycetes</taxon>
        <taxon>Hypocreomycetidae</taxon>
        <taxon>Glomerellales</taxon>
        <taxon>Glomerellaceae</taxon>
        <taxon>Colletotrichum</taxon>
        <taxon>Colletotrichum gloeosporioides species complex</taxon>
    </lineage>
</organism>
<dbReference type="PANTHER" id="PTHR36578:SF1">
    <property type="entry name" value="APPLE DOMAIN-CONTAINING PROTEIN"/>
    <property type="match status" value="1"/>
</dbReference>
<proteinExistence type="predicted"/>
<feature type="domain" description="Apple" evidence="3">
    <location>
        <begin position="702"/>
        <end position="770"/>
    </location>
</feature>
<evidence type="ECO:0000259" key="3">
    <source>
        <dbReference type="PROSITE" id="PS50948"/>
    </source>
</evidence>
<feature type="chain" id="PRO_5034416280" evidence="2">
    <location>
        <begin position="17"/>
        <end position="1367"/>
    </location>
</feature>
<dbReference type="InterPro" id="IPR014756">
    <property type="entry name" value="Ig_E-set"/>
</dbReference>
<dbReference type="InterPro" id="IPR013783">
    <property type="entry name" value="Ig-like_fold"/>
</dbReference>
<dbReference type="SUPFAM" id="SSF81296">
    <property type="entry name" value="E set domains"/>
    <property type="match status" value="1"/>
</dbReference>
<dbReference type="RefSeq" id="XP_045266574.1">
    <property type="nucleotide sequence ID" value="XM_045408831.1"/>
</dbReference>
<dbReference type="CDD" id="cd02851">
    <property type="entry name" value="E_set_GO_C"/>
    <property type="match status" value="1"/>
</dbReference>
<comment type="caution">
    <text evidence="4">The sequence shown here is derived from an EMBL/GenBank/DDBJ whole genome shotgun (WGS) entry which is preliminary data.</text>
</comment>
<feature type="domain" description="Apple" evidence="3">
    <location>
        <begin position="607"/>
        <end position="677"/>
    </location>
</feature>
<evidence type="ECO:0000256" key="1">
    <source>
        <dbReference type="SAM" id="MobiDB-lite"/>
    </source>
</evidence>
<dbReference type="Pfam" id="PF00024">
    <property type="entry name" value="PAN_1"/>
    <property type="match status" value="3"/>
</dbReference>